<comment type="caution">
    <text evidence="7">The sequence shown here is derived from an EMBL/GenBank/DDBJ whole genome shotgun (WGS) entry which is preliminary data.</text>
</comment>
<keyword evidence="8" id="KW-1185">Reference proteome</keyword>
<organism evidence="7 8">
    <name type="scientific">Liquorilactobacillus sucicola DSM 21376 = JCM 15457</name>
    <dbReference type="NCBI Taxonomy" id="1423806"/>
    <lineage>
        <taxon>Bacteria</taxon>
        <taxon>Bacillati</taxon>
        <taxon>Bacillota</taxon>
        <taxon>Bacilli</taxon>
        <taxon>Lactobacillales</taxon>
        <taxon>Lactobacillaceae</taxon>
        <taxon>Liquorilactobacillus</taxon>
    </lineage>
</organism>
<dbReference type="GO" id="GO:0008483">
    <property type="term" value="F:transaminase activity"/>
    <property type="evidence" value="ECO:0007669"/>
    <property type="project" value="UniProtKB-KW"/>
</dbReference>
<dbReference type="PANTHER" id="PTHR43525">
    <property type="entry name" value="PROTEIN MALY"/>
    <property type="match status" value="1"/>
</dbReference>
<evidence type="ECO:0000256" key="2">
    <source>
        <dbReference type="ARBA" id="ARBA00012224"/>
    </source>
</evidence>
<dbReference type="InterPro" id="IPR015421">
    <property type="entry name" value="PyrdxlP-dep_Trfase_major"/>
</dbReference>
<dbReference type="SUPFAM" id="SSF53383">
    <property type="entry name" value="PLP-dependent transferases"/>
    <property type="match status" value="1"/>
</dbReference>
<dbReference type="EMBL" id="AYZF01000008">
    <property type="protein sequence ID" value="KRN07004.1"/>
    <property type="molecule type" value="Genomic_DNA"/>
</dbReference>
<dbReference type="PATRIC" id="fig|1423806.3.peg.578"/>
<dbReference type="Gene3D" id="3.40.640.10">
    <property type="entry name" value="Type I PLP-dependent aspartate aminotransferase-like (Major domain)"/>
    <property type="match status" value="1"/>
</dbReference>
<dbReference type="eggNOG" id="COG1168">
    <property type="taxonomic scope" value="Bacteria"/>
</dbReference>
<dbReference type="InterPro" id="IPR051798">
    <property type="entry name" value="Class-II_PLP-Dep_Aminotrans"/>
</dbReference>
<dbReference type="OrthoDB" id="9802872at2"/>
<dbReference type="CDD" id="cd00609">
    <property type="entry name" value="AAT_like"/>
    <property type="match status" value="1"/>
</dbReference>
<dbReference type="InterPro" id="IPR015424">
    <property type="entry name" value="PyrdxlP-dep_Trfase"/>
</dbReference>
<dbReference type="Pfam" id="PF00155">
    <property type="entry name" value="Aminotran_1_2"/>
    <property type="match status" value="1"/>
</dbReference>
<dbReference type="GO" id="GO:0047804">
    <property type="term" value="F:cysteine-S-conjugate beta-lyase activity"/>
    <property type="evidence" value="ECO:0007669"/>
    <property type="project" value="UniProtKB-EC"/>
</dbReference>
<sequence length="393" mass="44710">MSVEEFVKRYAVDRRNTDSVKWDATDEVFGTDNLLPLWVADADFKVSEEVTAALKKRIEHGVYGYSKTPASYYEAYCKWQSERHNIEVQRDWIRFSTGVVQSLSTLINMLTQPGDAIMILQPVYYPFMNVIKRNDRRLVTSNLKQKATSYDMDLNDIQQKIKKEHVKLFINCSPHNPIGRVWSSKELEDLLELCRQEKVLFVSDEIHHDLLVGKKPFTSALAVKNGFYRDNTVVVDSASKTFNLAALQNSHVVMPNPQFRERYDHYMERLAAPAGNIIGKIAGEAAYKNGAAWLDGMLNVVRNNYEYVKDTLHKSCPKAVVYDLEGTYLAWIDLSAVIEPEHLEYIIKKKAHLAVSFGSAFGEAGKGFIRLNLATTPANIKLATEALVEQLQH</sequence>
<accession>A0A023CYA0</accession>
<evidence type="ECO:0000313" key="8">
    <source>
        <dbReference type="Proteomes" id="UP000050961"/>
    </source>
</evidence>
<gene>
    <name evidence="7" type="ORF">FD15_GL000567</name>
</gene>
<evidence type="ECO:0000259" key="6">
    <source>
        <dbReference type="Pfam" id="PF00155"/>
    </source>
</evidence>
<dbReference type="STRING" id="1423806.FD15_GL000567"/>
<dbReference type="GO" id="GO:0030170">
    <property type="term" value="F:pyridoxal phosphate binding"/>
    <property type="evidence" value="ECO:0007669"/>
    <property type="project" value="InterPro"/>
</dbReference>
<dbReference type="InterPro" id="IPR027619">
    <property type="entry name" value="C-S_lyase_PatB-like"/>
</dbReference>
<keyword evidence="4" id="KW-0456">Lyase</keyword>
<dbReference type="PANTHER" id="PTHR43525:SF1">
    <property type="entry name" value="PROTEIN MALY"/>
    <property type="match status" value="1"/>
</dbReference>
<dbReference type="RefSeq" id="WP_034988526.1">
    <property type="nucleotide sequence ID" value="NZ_AYZF01000008.1"/>
</dbReference>
<dbReference type="InterPro" id="IPR015422">
    <property type="entry name" value="PyrdxlP-dep_Trfase_small"/>
</dbReference>
<keyword evidence="7" id="KW-0032">Aminotransferase</keyword>
<evidence type="ECO:0000256" key="1">
    <source>
        <dbReference type="ARBA" id="ARBA00001933"/>
    </source>
</evidence>
<keyword evidence="7" id="KW-0808">Transferase</keyword>
<name>A0A023CYA0_9LACO</name>
<dbReference type="AlphaFoldDB" id="A0A023CYA0"/>
<protein>
    <recommendedName>
        <fullName evidence="2">cysteine-S-conjugate beta-lyase</fullName>
        <ecNumber evidence="2">4.4.1.13</ecNumber>
    </recommendedName>
</protein>
<evidence type="ECO:0000256" key="4">
    <source>
        <dbReference type="ARBA" id="ARBA00023239"/>
    </source>
</evidence>
<comment type="similarity">
    <text evidence="5">Belongs to the class-II pyridoxal-phosphate-dependent aminotransferase family. MalY/PatB cystathionine beta-lyase subfamily.</text>
</comment>
<keyword evidence="3" id="KW-0663">Pyridoxal phosphate</keyword>
<dbReference type="NCBIfam" id="TIGR04350">
    <property type="entry name" value="C_S_lyase_PatB"/>
    <property type="match status" value="1"/>
</dbReference>
<evidence type="ECO:0000256" key="5">
    <source>
        <dbReference type="ARBA" id="ARBA00037974"/>
    </source>
</evidence>
<dbReference type="EC" id="4.4.1.13" evidence="2"/>
<dbReference type="Gene3D" id="3.90.1150.10">
    <property type="entry name" value="Aspartate Aminotransferase, domain 1"/>
    <property type="match status" value="1"/>
</dbReference>
<comment type="cofactor">
    <cofactor evidence="1">
        <name>pyridoxal 5'-phosphate</name>
        <dbReference type="ChEBI" id="CHEBI:597326"/>
    </cofactor>
</comment>
<evidence type="ECO:0000313" key="7">
    <source>
        <dbReference type="EMBL" id="KRN07004.1"/>
    </source>
</evidence>
<proteinExistence type="inferred from homology"/>
<dbReference type="Proteomes" id="UP000050961">
    <property type="component" value="Unassembled WGS sequence"/>
</dbReference>
<feature type="domain" description="Aminotransferase class I/classII large" evidence="6">
    <location>
        <begin position="43"/>
        <end position="387"/>
    </location>
</feature>
<dbReference type="InterPro" id="IPR004839">
    <property type="entry name" value="Aminotransferase_I/II_large"/>
</dbReference>
<evidence type="ECO:0000256" key="3">
    <source>
        <dbReference type="ARBA" id="ARBA00022898"/>
    </source>
</evidence>
<reference evidence="7 8" key="1">
    <citation type="journal article" date="2015" name="Genome Announc.">
        <title>Expanding the biotechnology potential of lactobacilli through comparative genomics of 213 strains and associated genera.</title>
        <authorList>
            <person name="Sun Z."/>
            <person name="Harris H.M."/>
            <person name="McCann A."/>
            <person name="Guo C."/>
            <person name="Argimon S."/>
            <person name="Zhang W."/>
            <person name="Yang X."/>
            <person name="Jeffery I.B."/>
            <person name="Cooney J.C."/>
            <person name="Kagawa T.F."/>
            <person name="Liu W."/>
            <person name="Song Y."/>
            <person name="Salvetti E."/>
            <person name="Wrobel A."/>
            <person name="Rasinkangas P."/>
            <person name="Parkhill J."/>
            <person name="Rea M.C."/>
            <person name="O'Sullivan O."/>
            <person name="Ritari J."/>
            <person name="Douillard F.P."/>
            <person name="Paul Ross R."/>
            <person name="Yang R."/>
            <person name="Briner A.E."/>
            <person name="Felis G.E."/>
            <person name="de Vos W.M."/>
            <person name="Barrangou R."/>
            <person name="Klaenhammer T.R."/>
            <person name="Caufield P.W."/>
            <person name="Cui Y."/>
            <person name="Zhang H."/>
            <person name="O'Toole P.W."/>
        </authorList>
    </citation>
    <scope>NUCLEOTIDE SEQUENCE [LARGE SCALE GENOMIC DNA]</scope>
    <source>
        <strain evidence="7 8">DSM 21376</strain>
    </source>
</reference>